<evidence type="ECO:0000313" key="1">
    <source>
        <dbReference type="EMBL" id="CAL1394588.1"/>
    </source>
</evidence>
<dbReference type="AlphaFoldDB" id="A0AAV2F9L3"/>
<organism evidence="1 2">
    <name type="scientific">Linum trigynum</name>
    <dbReference type="NCBI Taxonomy" id="586398"/>
    <lineage>
        <taxon>Eukaryota</taxon>
        <taxon>Viridiplantae</taxon>
        <taxon>Streptophyta</taxon>
        <taxon>Embryophyta</taxon>
        <taxon>Tracheophyta</taxon>
        <taxon>Spermatophyta</taxon>
        <taxon>Magnoliopsida</taxon>
        <taxon>eudicotyledons</taxon>
        <taxon>Gunneridae</taxon>
        <taxon>Pentapetalae</taxon>
        <taxon>rosids</taxon>
        <taxon>fabids</taxon>
        <taxon>Malpighiales</taxon>
        <taxon>Linaceae</taxon>
        <taxon>Linum</taxon>
    </lineage>
</organism>
<name>A0AAV2F9L3_9ROSI</name>
<keyword evidence="2" id="KW-1185">Reference proteome</keyword>
<accession>A0AAV2F9L3</accession>
<proteinExistence type="predicted"/>
<reference evidence="1 2" key="1">
    <citation type="submission" date="2024-04" db="EMBL/GenBank/DDBJ databases">
        <authorList>
            <person name="Fracassetti M."/>
        </authorList>
    </citation>
    <scope>NUCLEOTIDE SEQUENCE [LARGE SCALE GENOMIC DNA]</scope>
</reference>
<protein>
    <submittedName>
        <fullName evidence="1">Uncharacterized protein</fullName>
    </submittedName>
</protein>
<sequence>MSDESASESKGSVLPDVIDREEEVMSFSFYAEVCSMVTPRRRFTTVDSDEQSSSPYVQSTHRWLGIRFRPESSANEVSSQLGTILPPSLRPVTAASPAHSSVQSLLVKFSFGFRCLKQSRCRLATVPTLVRVVVASRQSHHSIPPSSSA</sequence>
<dbReference type="Proteomes" id="UP001497516">
    <property type="component" value="Chromosome 6"/>
</dbReference>
<gene>
    <name evidence="1" type="ORF">LTRI10_LOCUS35081</name>
</gene>
<dbReference type="EMBL" id="OZ034819">
    <property type="protein sequence ID" value="CAL1394588.1"/>
    <property type="molecule type" value="Genomic_DNA"/>
</dbReference>
<evidence type="ECO:0000313" key="2">
    <source>
        <dbReference type="Proteomes" id="UP001497516"/>
    </source>
</evidence>